<comment type="caution">
    <text evidence="2">The sequence shown here is derived from an EMBL/GenBank/DDBJ whole genome shotgun (WGS) entry which is preliminary data.</text>
</comment>
<dbReference type="OrthoDB" id="3313067at2"/>
<sequence>MTHALDCTVRRALARDTMLGLAHDAEQAMIIVRKEDHVAGMLDNEQELLQTAVDRYLIQSKTRRRWPTGEVDHDWSFRSSGHANAATILRFCDHLGRPLPSAPAIEGLYEAALAELRPTDGSVRDPSAEVTITYRLVRSLRAAGRPAEALALSATLDREFFNGSGAETRAGDVDFETGACLLALGQAGQVHSALGELTQTYWESTEARHYSTRHRHGFILALADQATDHTQDAVTRMAQALEHLVEYRIADTRHDVYELSLTLTLAELSALSADGNERAVVLAERALGIAERVRGRWGVISRARTPLSAAFRRVYGDVALLASRLRGPEAAEIGLRVCLAAKQTGLAAQMRAEASLLPTQLQGLVDEVLRAEQVTPLDPSADAEAVRRQRDEQEQRLAELHRRIEKRVNPILAELTLPTPTNLTALLRAVGDRHALDFAALPDTLAEEANWFRTLTSPGGGVFFEPFDPGDDLARYVDGRRGRNPGAELDLHLGAPDWHRLGVDILPGELRHRLAAAVDEPLELVVSAHRELCLLPWAALMVDTSGTRLVSRAVLTQTPVLTCLSDAPPPPVSGPALVRLVSRAEQGASIEQERLAWGLGKPEDGRVPLSLRTLDGQSLDLRHSPRISAALRNRADYGLIHITTHGSGHGLEQHLLLPEEIATAGRLSAGYALALHWPESTLMVSCQVGAVTNVEDTEPVGLVVAVLTGGGRCVAAAIEEVANLPAGRMAARLVELIRRPGVRLDHALRLAQLSFTHEPVANWALFNAYVR</sequence>
<organism evidence="2 3">
    <name type="scientific">Micromonospora arborensis</name>
    <dbReference type="NCBI Taxonomy" id="2116518"/>
    <lineage>
        <taxon>Bacteria</taxon>
        <taxon>Bacillati</taxon>
        <taxon>Actinomycetota</taxon>
        <taxon>Actinomycetes</taxon>
        <taxon>Micromonosporales</taxon>
        <taxon>Micromonosporaceae</taxon>
        <taxon>Micromonospora</taxon>
    </lineage>
</organism>
<name>A0A318NV47_9ACTN</name>
<gene>
    <name evidence="2" type="ORF">C7C45_01520</name>
</gene>
<evidence type="ECO:0000259" key="1">
    <source>
        <dbReference type="Pfam" id="PF12770"/>
    </source>
</evidence>
<accession>A0A318NV47</accession>
<feature type="domain" description="CHAT" evidence="1">
    <location>
        <begin position="510"/>
        <end position="767"/>
    </location>
</feature>
<dbReference type="InterPro" id="IPR024983">
    <property type="entry name" value="CHAT_dom"/>
</dbReference>
<keyword evidence="3" id="KW-1185">Reference proteome</keyword>
<reference evidence="2 3" key="1">
    <citation type="submission" date="2018-03" db="EMBL/GenBank/DDBJ databases">
        <title>Bioinformatic expansion and discovery of thiopeptide antibiotics.</title>
        <authorList>
            <person name="Schwalen C.J."/>
            <person name="Hudson G.A."/>
            <person name="Mitchell D.A."/>
        </authorList>
    </citation>
    <scope>NUCLEOTIDE SEQUENCE [LARGE SCALE GENOMIC DNA]</scope>
    <source>
        <strain evidence="2 3">NRRL 8041</strain>
    </source>
</reference>
<protein>
    <recommendedName>
        <fullName evidence="1">CHAT domain-containing protein</fullName>
    </recommendedName>
</protein>
<dbReference type="RefSeq" id="WP_110561796.1">
    <property type="nucleotide sequence ID" value="NZ_PYBV01000002.1"/>
</dbReference>
<dbReference type="Pfam" id="PF12770">
    <property type="entry name" value="CHAT"/>
    <property type="match status" value="1"/>
</dbReference>
<evidence type="ECO:0000313" key="2">
    <source>
        <dbReference type="EMBL" id="PYC76197.1"/>
    </source>
</evidence>
<dbReference type="EMBL" id="PYBV01000002">
    <property type="protein sequence ID" value="PYC76197.1"/>
    <property type="molecule type" value="Genomic_DNA"/>
</dbReference>
<dbReference type="Proteomes" id="UP000248333">
    <property type="component" value="Unassembled WGS sequence"/>
</dbReference>
<dbReference type="AlphaFoldDB" id="A0A318NV47"/>
<evidence type="ECO:0000313" key="3">
    <source>
        <dbReference type="Proteomes" id="UP000248333"/>
    </source>
</evidence>
<proteinExistence type="predicted"/>